<dbReference type="AlphaFoldDB" id="A0A6I5A0C6"/>
<dbReference type="Gene3D" id="3.40.50.720">
    <property type="entry name" value="NAD(P)-binding Rossmann-like Domain"/>
    <property type="match status" value="1"/>
</dbReference>
<evidence type="ECO:0000313" key="4">
    <source>
        <dbReference type="EMBL" id="MYL33653.1"/>
    </source>
</evidence>
<dbReference type="RefSeq" id="WP_160909500.1">
    <property type="nucleotide sequence ID" value="NZ_WMEQ01000005.1"/>
</dbReference>
<name>A0A6I5A0C6_9BACI</name>
<dbReference type="PANTHER" id="PTHR11092:SF0">
    <property type="entry name" value="EPIMERASE FAMILY PROTEIN SDR39U1"/>
    <property type="match status" value="1"/>
</dbReference>
<dbReference type="Proteomes" id="UP000468638">
    <property type="component" value="Unassembled WGS sequence"/>
</dbReference>
<comment type="similarity">
    <text evidence="1">Belongs to the NAD(P)-dependent epimerase/dehydratase family. SDR39U1 subfamily.</text>
</comment>
<feature type="domain" description="NAD-dependent epimerase/dehydratase" evidence="2">
    <location>
        <begin position="14"/>
        <end position="145"/>
    </location>
</feature>
<dbReference type="InterPro" id="IPR036291">
    <property type="entry name" value="NAD(P)-bd_dom_sf"/>
</dbReference>
<dbReference type="SUPFAM" id="SSF51735">
    <property type="entry name" value="NAD(P)-binding Rossmann-fold domains"/>
    <property type="match status" value="1"/>
</dbReference>
<evidence type="ECO:0000256" key="1">
    <source>
        <dbReference type="ARBA" id="ARBA00009353"/>
    </source>
</evidence>
<reference evidence="4 5" key="1">
    <citation type="submission" date="2019-11" db="EMBL/GenBank/DDBJ databases">
        <title>Genome sequences of 17 halophilic strains isolated from different environments.</title>
        <authorList>
            <person name="Furrow R.E."/>
        </authorList>
    </citation>
    <scope>NUCLEOTIDE SEQUENCE [LARGE SCALE GENOMIC DNA]</scope>
    <source>
        <strain evidence="4 5">22514_16_FS</strain>
    </source>
</reference>
<dbReference type="InterPro" id="IPR013549">
    <property type="entry name" value="DUF1731"/>
</dbReference>
<dbReference type="InterPro" id="IPR010099">
    <property type="entry name" value="SDR39U1"/>
</dbReference>
<protein>
    <submittedName>
        <fullName evidence="4">TIGR01777 family protein</fullName>
    </submittedName>
</protein>
<dbReference type="NCBIfam" id="TIGR01777">
    <property type="entry name" value="yfcH"/>
    <property type="match status" value="1"/>
</dbReference>
<proteinExistence type="inferred from homology"/>
<dbReference type="Pfam" id="PF01370">
    <property type="entry name" value="Epimerase"/>
    <property type="match status" value="1"/>
</dbReference>
<feature type="domain" description="DUF1731" evidence="3">
    <location>
        <begin position="266"/>
        <end position="310"/>
    </location>
</feature>
<comment type="caution">
    <text evidence="4">The sequence shown here is derived from an EMBL/GenBank/DDBJ whole genome shotgun (WGS) entry which is preliminary data.</text>
</comment>
<dbReference type="OrthoDB" id="9801773at2"/>
<dbReference type="InterPro" id="IPR001509">
    <property type="entry name" value="Epimerase_deHydtase"/>
</dbReference>
<evidence type="ECO:0000259" key="2">
    <source>
        <dbReference type="Pfam" id="PF01370"/>
    </source>
</evidence>
<evidence type="ECO:0000313" key="5">
    <source>
        <dbReference type="Proteomes" id="UP000468638"/>
    </source>
</evidence>
<sequence>MIWRERTEVTFVNILISGGTGFIGEALVRYFVQHGHTVFVLTRGETRKEAGVQYVQWMKESAGEIAYFRNVQLNACINLAGDPIHEGRWTPEKKERILTSRIEATRRMIKIVQGMKHKPDIFIQGSAIGYYGYSKQSTFTDESLPLLNSFPSEVCEIWENTFLMLNEPSIRKVTARIGIVLDHHGGALQKMLTPYQYFVGGRVASGEQWLSWIHLYDLVRMFHHIIDTPSIAGPVNITAPNPVKMDELGRKVSQKLQRPHWLPANEWILRLMFGEMSEFIIEGQYVLPDKARKNGFTFLYPQLENALTEILSRS</sequence>
<dbReference type="PANTHER" id="PTHR11092">
    <property type="entry name" value="SUGAR NUCLEOTIDE EPIMERASE RELATED"/>
    <property type="match status" value="1"/>
</dbReference>
<organism evidence="4 5">
    <name type="scientific">Pontibacillus yanchengensis</name>
    <dbReference type="NCBI Taxonomy" id="462910"/>
    <lineage>
        <taxon>Bacteria</taxon>
        <taxon>Bacillati</taxon>
        <taxon>Bacillota</taxon>
        <taxon>Bacilli</taxon>
        <taxon>Bacillales</taxon>
        <taxon>Bacillaceae</taxon>
        <taxon>Pontibacillus</taxon>
    </lineage>
</organism>
<accession>A0A6I5A0C6</accession>
<dbReference type="EMBL" id="WMEQ01000005">
    <property type="protein sequence ID" value="MYL33653.1"/>
    <property type="molecule type" value="Genomic_DNA"/>
</dbReference>
<dbReference type="Pfam" id="PF08338">
    <property type="entry name" value="DUF1731"/>
    <property type="match status" value="1"/>
</dbReference>
<gene>
    <name evidence="4" type="ORF">GLW05_08590</name>
</gene>
<evidence type="ECO:0000259" key="3">
    <source>
        <dbReference type="Pfam" id="PF08338"/>
    </source>
</evidence>